<feature type="domain" description="HTH luxR-type" evidence="5">
    <location>
        <begin position="470"/>
        <end position="535"/>
    </location>
</feature>
<feature type="transmembrane region" description="Helical" evidence="4">
    <location>
        <begin position="33"/>
        <end position="54"/>
    </location>
</feature>
<evidence type="ECO:0000256" key="4">
    <source>
        <dbReference type="SAM" id="Phobius"/>
    </source>
</evidence>
<keyword evidence="2" id="KW-0238">DNA-binding</keyword>
<evidence type="ECO:0000256" key="3">
    <source>
        <dbReference type="ARBA" id="ARBA00023163"/>
    </source>
</evidence>
<dbReference type="Proteomes" id="UP000199568">
    <property type="component" value="Unassembled WGS sequence"/>
</dbReference>
<dbReference type="EMBL" id="FOHU01000003">
    <property type="protein sequence ID" value="SET00387.1"/>
    <property type="molecule type" value="Genomic_DNA"/>
</dbReference>
<evidence type="ECO:0000256" key="1">
    <source>
        <dbReference type="ARBA" id="ARBA00023015"/>
    </source>
</evidence>
<dbReference type="PANTHER" id="PTHR44688:SF16">
    <property type="entry name" value="DNA-BINDING TRANSCRIPTIONAL ACTIVATOR DEVR_DOSR"/>
    <property type="match status" value="1"/>
</dbReference>
<keyword evidence="4" id="KW-0812">Transmembrane</keyword>
<gene>
    <name evidence="6" type="ORF">SAMN05660297_01166</name>
</gene>
<evidence type="ECO:0000313" key="7">
    <source>
        <dbReference type="Proteomes" id="UP000199568"/>
    </source>
</evidence>
<protein>
    <submittedName>
        <fullName evidence="6">Regulatory protein, luxR family</fullName>
    </submittedName>
</protein>
<dbReference type="GO" id="GO:0006355">
    <property type="term" value="P:regulation of DNA-templated transcription"/>
    <property type="evidence" value="ECO:0007669"/>
    <property type="project" value="InterPro"/>
</dbReference>
<dbReference type="Gene3D" id="1.10.10.10">
    <property type="entry name" value="Winged helix-like DNA-binding domain superfamily/Winged helix DNA-binding domain"/>
    <property type="match status" value="1"/>
</dbReference>
<dbReference type="InterPro" id="IPR016032">
    <property type="entry name" value="Sig_transdc_resp-reg_C-effctor"/>
</dbReference>
<dbReference type="SMART" id="SM00421">
    <property type="entry name" value="HTH_LUXR"/>
    <property type="match status" value="1"/>
</dbReference>
<accession>A0A1I0B0Y4</accession>
<evidence type="ECO:0000259" key="5">
    <source>
        <dbReference type="PROSITE" id="PS50043"/>
    </source>
</evidence>
<reference evidence="6 7" key="1">
    <citation type="submission" date="2016-10" db="EMBL/GenBank/DDBJ databases">
        <authorList>
            <person name="de Groot N.N."/>
        </authorList>
    </citation>
    <scope>NUCLEOTIDE SEQUENCE [LARGE SCALE GENOMIC DNA]</scope>
    <source>
        <strain evidence="6 7">DSM 18979</strain>
    </source>
</reference>
<dbReference type="Pfam" id="PF00196">
    <property type="entry name" value="GerE"/>
    <property type="match status" value="1"/>
</dbReference>
<dbReference type="InterPro" id="IPR036388">
    <property type="entry name" value="WH-like_DNA-bd_sf"/>
</dbReference>
<evidence type="ECO:0000256" key="2">
    <source>
        <dbReference type="ARBA" id="ARBA00023125"/>
    </source>
</evidence>
<keyword evidence="1" id="KW-0805">Transcription regulation</keyword>
<dbReference type="PROSITE" id="PS50043">
    <property type="entry name" value="HTH_LUXR_2"/>
    <property type="match status" value="1"/>
</dbReference>
<dbReference type="STRING" id="426128.SAMN05660297_01166"/>
<sequence length="543" mass="61099">MGVITLLGVSKLSEIKQRFIKTGSLRLSMGPRLFLFLIVLVVTMLLGIIAILLLTGTFTAKLNTHEELIQNKLSFTWRNISNQYGQLSVESVDLATELSKSIEKRLQEQGLEVSDLQDHPELLEALIAGEYERALFSLQRSKSSGVFIILDATVNPKLKNAEASRAGLFIKNMEPNILSSSSPTIVLLRGFPNIGRSNTIPLHTQWSMEFDITNASYYRIPMEAASQQTLPLSRLYYWNPAITLPGTSEEVMLCSVPLIDSKGNVFGVCGFEVSAMLFKLSHLPDNRIYNRISCMLTPVSQNTFDVSQAMFSGGYSARNVFADNQLLHFKESQKKSFFSYREEGGDSFLGFHTSIELYPKGSAFSHEDWAVALMVPTEDIISSIANANYNLALKFVLLMILGIIVSFFLSKYYMRPIKKSFDMIKSNGLIETPKTEIPEIDDLIEFLSLENESFQKKGEEDPSSVVLNEFLKNLKTLSPAERSVFNLYVQQYTAKEIAAKLCLSINTIKTHNKRIYAKLNVTSRKELLVFINMLEEAGKKFHC</sequence>
<dbReference type="GO" id="GO:0003677">
    <property type="term" value="F:DNA binding"/>
    <property type="evidence" value="ECO:0007669"/>
    <property type="project" value="UniProtKB-KW"/>
</dbReference>
<dbReference type="CDD" id="cd06170">
    <property type="entry name" value="LuxR_C_like"/>
    <property type="match status" value="1"/>
</dbReference>
<keyword evidence="3" id="KW-0804">Transcription</keyword>
<dbReference type="InterPro" id="IPR000792">
    <property type="entry name" value="Tscrpt_reg_LuxR_C"/>
</dbReference>
<keyword evidence="4" id="KW-1133">Transmembrane helix</keyword>
<dbReference type="AlphaFoldDB" id="A0A1I0B0Y4"/>
<keyword evidence="7" id="KW-1185">Reference proteome</keyword>
<dbReference type="SUPFAM" id="SSF46894">
    <property type="entry name" value="C-terminal effector domain of the bipartite response regulators"/>
    <property type="match status" value="1"/>
</dbReference>
<feature type="transmembrane region" description="Helical" evidence="4">
    <location>
        <begin position="391"/>
        <end position="409"/>
    </location>
</feature>
<dbReference type="PANTHER" id="PTHR44688">
    <property type="entry name" value="DNA-BINDING TRANSCRIPTIONAL ACTIVATOR DEVR_DOSR"/>
    <property type="match status" value="1"/>
</dbReference>
<name>A0A1I0B0Y4_9FIRM</name>
<organism evidence="6 7">
    <name type="scientific">Natronincola peptidivorans</name>
    <dbReference type="NCBI Taxonomy" id="426128"/>
    <lineage>
        <taxon>Bacteria</taxon>
        <taxon>Bacillati</taxon>
        <taxon>Bacillota</taxon>
        <taxon>Clostridia</taxon>
        <taxon>Peptostreptococcales</taxon>
        <taxon>Natronincolaceae</taxon>
        <taxon>Natronincola</taxon>
    </lineage>
</organism>
<proteinExistence type="predicted"/>
<keyword evidence="4" id="KW-0472">Membrane</keyword>
<dbReference type="OrthoDB" id="9789465at2"/>
<evidence type="ECO:0000313" key="6">
    <source>
        <dbReference type="EMBL" id="SET00387.1"/>
    </source>
</evidence>